<organism evidence="3 4">
    <name type="scientific">Saguinus oedipus</name>
    <name type="common">Cotton-top tamarin</name>
    <name type="synonym">Oedipomidas oedipus</name>
    <dbReference type="NCBI Taxonomy" id="9490"/>
    <lineage>
        <taxon>Eukaryota</taxon>
        <taxon>Metazoa</taxon>
        <taxon>Chordata</taxon>
        <taxon>Craniata</taxon>
        <taxon>Vertebrata</taxon>
        <taxon>Euteleostomi</taxon>
        <taxon>Mammalia</taxon>
        <taxon>Eutheria</taxon>
        <taxon>Euarchontoglires</taxon>
        <taxon>Primates</taxon>
        <taxon>Haplorrhini</taxon>
        <taxon>Platyrrhini</taxon>
        <taxon>Cebidae</taxon>
        <taxon>Callitrichinae</taxon>
        <taxon>Saguinus</taxon>
    </lineage>
</organism>
<dbReference type="PANTHER" id="PTHR45725:SF3">
    <property type="entry name" value="DELPHILIN"/>
    <property type="match status" value="1"/>
</dbReference>
<feature type="region of interest" description="Disordered" evidence="1">
    <location>
        <begin position="67"/>
        <end position="93"/>
    </location>
</feature>
<feature type="domain" description="PDZ" evidence="2">
    <location>
        <begin position="11"/>
        <end position="64"/>
    </location>
</feature>
<dbReference type="Gene3D" id="2.30.42.10">
    <property type="match status" value="1"/>
</dbReference>
<evidence type="ECO:0000259" key="2">
    <source>
        <dbReference type="PROSITE" id="PS50106"/>
    </source>
</evidence>
<gene>
    <name evidence="3" type="ORF">P7K49_004000</name>
</gene>
<dbReference type="EMBL" id="JASSZA010000002">
    <property type="protein sequence ID" value="KAK2117114.1"/>
    <property type="molecule type" value="Genomic_DNA"/>
</dbReference>
<dbReference type="InterPro" id="IPR001478">
    <property type="entry name" value="PDZ"/>
</dbReference>
<name>A0ABQ9W7Q7_SAGOE</name>
<protein>
    <recommendedName>
        <fullName evidence="2">PDZ domain-containing protein</fullName>
    </recommendedName>
</protein>
<dbReference type="InterPro" id="IPR036034">
    <property type="entry name" value="PDZ_sf"/>
</dbReference>
<dbReference type="PANTHER" id="PTHR45725">
    <property type="entry name" value="FORMIN HOMOLOGY 2 FAMILY MEMBER"/>
    <property type="match status" value="1"/>
</dbReference>
<accession>A0ABQ9W7Q7</accession>
<evidence type="ECO:0000313" key="4">
    <source>
        <dbReference type="Proteomes" id="UP001266305"/>
    </source>
</evidence>
<proteinExistence type="predicted"/>
<feature type="compositionally biased region" description="Gly residues" evidence="1">
    <location>
        <begin position="70"/>
        <end position="81"/>
    </location>
</feature>
<comment type="caution">
    <text evidence="3">The sequence shown here is derived from an EMBL/GenBank/DDBJ whole genome shotgun (WGS) entry which is preliminary data.</text>
</comment>
<dbReference type="InterPro" id="IPR051425">
    <property type="entry name" value="Formin_Homology"/>
</dbReference>
<dbReference type="Proteomes" id="UP001266305">
    <property type="component" value="Unassembled WGS sequence"/>
</dbReference>
<dbReference type="CDD" id="cd06744">
    <property type="entry name" value="PDZ2_L-delphilin-like"/>
    <property type="match status" value="1"/>
</dbReference>
<reference evidence="3 4" key="1">
    <citation type="submission" date="2023-05" db="EMBL/GenBank/DDBJ databases">
        <title>B98-5 Cell Line De Novo Hybrid Assembly: An Optical Mapping Approach.</title>
        <authorList>
            <person name="Kananen K."/>
            <person name="Auerbach J.A."/>
            <person name="Kautto E."/>
            <person name="Blachly J.S."/>
        </authorList>
    </citation>
    <scope>NUCLEOTIDE SEQUENCE [LARGE SCALE GENOMIC DNA]</scope>
    <source>
        <strain evidence="3">B95-8</strain>
        <tissue evidence="3">Cell line</tissue>
    </source>
</reference>
<dbReference type="SUPFAM" id="SSF50156">
    <property type="entry name" value="PDZ domain-like"/>
    <property type="match status" value="1"/>
</dbReference>
<evidence type="ECO:0000256" key="1">
    <source>
        <dbReference type="SAM" id="MobiDB-lite"/>
    </source>
</evidence>
<dbReference type="PROSITE" id="PS50106">
    <property type="entry name" value="PDZ"/>
    <property type="match status" value="1"/>
</dbReference>
<sequence length="160" mass="16596">MSRGGAGLLGTVRVYKGNKSFGFTLRGHGPVWIESVLPGSPADNAALKSGDRILFLNGLDMRSVATGDTSGQGGLAGGRGPGSPQSGLPGPSLLGRNCSHDKVVSMLQGSGAMPTLVVEEGLVPFASGENPMDTWLSWSTATLPQLLCVRFTVQRTQLFP</sequence>
<feature type="compositionally biased region" description="Low complexity" evidence="1">
    <location>
        <begin position="82"/>
        <end position="93"/>
    </location>
</feature>
<keyword evidence="4" id="KW-1185">Reference proteome</keyword>
<dbReference type="Pfam" id="PF00595">
    <property type="entry name" value="PDZ"/>
    <property type="match status" value="1"/>
</dbReference>
<evidence type="ECO:0000313" key="3">
    <source>
        <dbReference type="EMBL" id="KAK2117114.1"/>
    </source>
</evidence>